<dbReference type="EMBL" id="JAGIOE010000001">
    <property type="protein sequence ID" value="MBP2372362.1"/>
    <property type="molecule type" value="Genomic_DNA"/>
</dbReference>
<dbReference type="RefSeq" id="WP_209905688.1">
    <property type="nucleotide sequence ID" value="NZ_BAAAMI010000022.1"/>
</dbReference>
<feature type="region of interest" description="Disordered" evidence="1">
    <location>
        <begin position="222"/>
        <end position="244"/>
    </location>
</feature>
<organism evidence="2 3">
    <name type="scientific">Paeniglutamicibacter psychrophenolicus</name>
    <dbReference type="NCBI Taxonomy" id="257454"/>
    <lineage>
        <taxon>Bacteria</taxon>
        <taxon>Bacillati</taxon>
        <taxon>Actinomycetota</taxon>
        <taxon>Actinomycetes</taxon>
        <taxon>Micrococcales</taxon>
        <taxon>Micrococcaceae</taxon>
        <taxon>Paeniglutamicibacter</taxon>
    </lineage>
</organism>
<keyword evidence="3" id="KW-1185">Reference proteome</keyword>
<comment type="caution">
    <text evidence="2">The sequence shown here is derived from an EMBL/GenBank/DDBJ whole genome shotgun (WGS) entry which is preliminary data.</text>
</comment>
<dbReference type="InterPro" id="IPR006311">
    <property type="entry name" value="TAT_signal"/>
</dbReference>
<dbReference type="Gene3D" id="3.40.50.2300">
    <property type="match status" value="2"/>
</dbReference>
<name>A0ABS4W841_9MICC</name>
<evidence type="ECO:0000313" key="3">
    <source>
        <dbReference type="Proteomes" id="UP000766570"/>
    </source>
</evidence>
<dbReference type="InterPro" id="IPR028082">
    <property type="entry name" value="Peripla_BP_I"/>
</dbReference>
<evidence type="ECO:0008006" key="4">
    <source>
        <dbReference type="Google" id="ProtNLM"/>
    </source>
</evidence>
<protein>
    <recommendedName>
        <fullName evidence="4">ABC transporter substrate-binding protein</fullName>
    </recommendedName>
</protein>
<evidence type="ECO:0000313" key="2">
    <source>
        <dbReference type="EMBL" id="MBP2372362.1"/>
    </source>
</evidence>
<dbReference type="SUPFAM" id="SSF53822">
    <property type="entry name" value="Periplasmic binding protein-like I"/>
    <property type="match status" value="1"/>
</dbReference>
<gene>
    <name evidence="2" type="ORF">JOF46_000274</name>
</gene>
<feature type="region of interest" description="Disordered" evidence="1">
    <location>
        <begin position="425"/>
        <end position="444"/>
    </location>
</feature>
<evidence type="ECO:0000256" key="1">
    <source>
        <dbReference type="SAM" id="MobiDB-lite"/>
    </source>
</evidence>
<reference evidence="2 3" key="1">
    <citation type="submission" date="2021-03" db="EMBL/GenBank/DDBJ databases">
        <title>Sequencing the genomes of 1000 actinobacteria strains.</title>
        <authorList>
            <person name="Klenk H.-P."/>
        </authorList>
    </citation>
    <scope>NUCLEOTIDE SEQUENCE [LARGE SCALE GENOMIC DNA]</scope>
    <source>
        <strain evidence="2 3">DSM 15454</strain>
    </source>
</reference>
<sequence>MSRLATRRNLISAAVVVVAVATVIALAVFLFRPADAAKGDPVEAGVPVALAAANVPAGTTLGVVLTLGSGTGAAWKDAAQGAAVAAHRFSLSGTPVTLSTADDRGTAEGARKAVAKLVSENVAGIVVATDGPQVRDALAAAADAGIPVLLPYDAGKIESAGPAWRTGPTAAQLSKALSAALAGAKRPLLIDAGGGAPDFVDVSASISFKPGADPEALAADVARRTGGAEPEKADGSPGRAPVTKPADAILLTGSQAQQATVVHALQSANVAVPLVLAPGATSPAFAAGLAEAGGTASGRLSTVGAGATDAAALRPDDSGRAMSGFLAGLRVLAQEPGAKNLTGDVPFAEVAHAADSRSHDAVVALVRAVSAAGSNDPAKVAQNLGTLVLGPADGVAGGALDFTRPDALDGEAVVLHLSGQDLGLRPQGSSGGAPVSWFARPAID</sequence>
<dbReference type="PROSITE" id="PS51318">
    <property type="entry name" value="TAT"/>
    <property type="match status" value="1"/>
</dbReference>
<proteinExistence type="predicted"/>
<accession>A0ABS4W841</accession>
<dbReference type="Proteomes" id="UP000766570">
    <property type="component" value="Unassembled WGS sequence"/>
</dbReference>